<organism evidence="2 3">
    <name type="scientific">Biomphalaria pfeifferi</name>
    <name type="common">Bloodfluke planorb</name>
    <name type="synonym">Freshwater snail</name>
    <dbReference type="NCBI Taxonomy" id="112525"/>
    <lineage>
        <taxon>Eukaryota</taxon>
        <taxon>Metazoa</taxon>
        <taxon>Spiralia</taxon>
        <taxon>Lophotrochozoa</taxon>
        <taxon>Mollusca</taxon>
        <taxon>Gastropoda</taxon>
        <taxon>Heterobranchia</taxon>
        <taxon>Euthyneura</taxon>
        <taxon>Panpulmonata</taxon>
        <taxon>Hygrophila</taxon>
        <taxon>Lymnaeoidea</taxon>
        <taxon>Planorbidae</taxon>
        <taxon>Biomphalaria</taxon>
    </lineage>
</organism>
<dbReference type="Proteomes" id="UP001233172">
    <property type="component" value="Unassembled WGS sequence"/>
</dbReference>
<reference evidence="2" key="2">
    <citation type="submission" date="2023-04" db="EMBL/GenBank/DDBJ databases">
        <authorList>
            <person name="Bu L."/>
            <person name="Lu L."/>
            <person name="Laidemitt M.R."/>
            <person name="Zhang S.M."/>
            <person name="Mutuku M."/>
            <person name="Mkoji G."/>
            <person name="Steinauer M."/>
            <person name="Loker E.S."/>
        </authorList>
    </citation>
    <scope>NUCLEOTIDE SEQUENCE</scope>
    <source>
        <strain evidence="2">KasaAsao</strain>
        <tissue evidence="2">Whole Snail</tissue>
    </source>
</reference>
<evidence type="ECO:0000256" key="1">
    <source>
        <dbReference type="SAM" id="MobiDB-lite"/>
    </source>
</evidence>
<gene>
    <name evidence="2" type="ORF">Bpfe_010887</name>
</gene>
<feature type="region of interest" description="Disordered" evidence="1">
    <location>
        <begin position="198"/>
        <end position="244"/>
    </location>
</feature>
<feature type="compositionally biased region" description="Polar residues" evidence="1">
    <location>
        <begin position="229"/>
        <end position="242"/>
    </location>
</feature>
<reference evidence="2" key="1">
    <citation type="journal article" date="2023" name="PLoS Negl. Trop. Dis.">
        <title>A genome sequence for Biomphalaria pfeifferi, the major vector snail for the human-infecting parasite Schistosoma mansoni.</title>
        <authorList>
            <person name="Bu L."/>
            <person name="Lu L."/>
            <person name="Laidemitt M.R."/>
            <person name="Zhang S.M."/>
            <person name="Mutuku M."/>
            <person name="Mkoji G."/>
            <person name="Steinauer M."/>
            <person name="Loker E.S."/>
        </authorList>
    </citation>
    <scope>NUCLEOTIDE SEQUENCE</scope>
    <source>
        <strain evidence="2">KasaAsao</strain>
    </source>
</reference>
<dbReference type="AlphaFoldDB" id="A0AAD8FDZ6"/>
<proteinExistence type="predicted"/>
<feature type="compositionally biased region" description="Acidic residues" evidence="1">
    <location>
        <begin position="204"/>
        <end position="224"/>
    </location>
</feature>
<feature type="compositionally biased region" description="Polar residues" evidence="1">
    <location>
        <begin position="480"/>
        <end position="489"/>
    </location>
</feature>
<feature type="region of interest" description="Disordered" evidence="1">
    <location>
        <begin position="480"/>
        <end position="506"/>
    </location>
</feature>
<protein>
    <submittedName>
        <fullName evidence="2">Uncharacterized protein</fullName>
    </submittedName>
</protein>
<evidence type="ECO:0000313" key="3">
    <source>
        <dbReference type="Proteomes" id="UP001233172"/>
    </source>
</evidence>
<sequence length="544" mass="60773">MNSRDNAKFRSIVDSRAFVSVNKSRTGMSESKSATLDSIVEHEVLQKVESEDAGSNLVRIENPSRRLSVDSNIALRRMPTFVRTYREVEWKRVSKSFKSRRASEGCFTSNLSGKLETLDRFYSQDAEIHQYVNGKHIIRKRVPIFLSTERPGSSQRYASDDLVPVTSPAWNARGKCLIIKNLPSKQSSANLLVPPIDNYAEESSGQDDDDEDGDDDEDDSEESTDYSSHFSQASNLLSSRSPSPVGLSLPRQINIRSPNLRRKVLKNALHKNAPLADSLNGIFNNEISELQVKPEENTVYIKNAYIPRDGTQQLHIAVDNNMNTIDKRDSHLVILPKDMGASVHLRIPTPYSVSTINVPTKLGKDFMCLKANYQLGSDEIAVARWPVVTPSVDCLLLCSTLIPKSGAKDSSTKLTPDTNFIKKYPESVTSRISPRHDTVITEPGNKVNVNHSETEHIPMYSQYHMSALPKSDYDKACTQMNPRQSVSLSHSREPPQPRIESPSEKLQSLARKSAIWKLLLESLVTLSVASDKPLACPLTTDKPR</sequence>
<dbReference type="EMBL" id="JASAOG010000040">
    <property type="protein sequence ID" value="KAK0059719.1"/>
    <property type="molecule type" value="Genomic_DNA"/>
</dbReference>
<keyword evidence="3" id="KW-1185">Reference proteome</keyword>
<accession>A0AAD8FDZ6</accession>
<evidence type="ECO:0000313" key="2">
    <source>
        <dbReference type="EMBL" id="KAK0059719.1"/>
    </source>
</evidence>
<name>A0AAD8FDZ6_BIOPF</name>
<comment type="caution">
    <text evidence="2">The sequence shown here is derived from an EMBL/GenBank/DDBJ whole genome shotgun (WGS) entry which is preliminary data.</text>
</comment>